<organism evidence="1 2">
    <name type="scientific">[Clostridium] ammoniilyticum</name>
    <dbReference type="NCBI Taxonomy" id="2981784"/>
    <lineage>
        <taxon>Bacteria</taxon>
        <taxon>Bacillati</taxon>
        <taxon>Bacillota</taxon>
        <taxon>Erysipelotrichia</taxon>
        <taxon>Erysipelotrichales</taxon>
        <taxon>Coprobacillaceae</taxon>
        <taxon>Faecalibacillus</taxon>
    </lineage>
</organism>
<dbReference type="EMBL" id="JAOQJR010000008">
    <property type="protein sequence ID" value="MCU6738742.1"/>
    <property type="molecule type" value="Genomic_DNA"/>
</dbReference>
<proteinExistence type="predicted"/>
<reference evidence="1 2" key="1">
    <citation type="journal article" date="2021" name="ISME Commun">
        <title>Automated analysis of genomic sequences facilitates high-throughput and comprehensive description of bacteria.</title>
        <authorList>
            <person name="Hitch T.C.A."/>
        </authorList>
    </citation>
    <scope>NUCLEOTIDE SEQUENCE [LARGE SCALE GENOMIC DNA]</scope>
    <source>
        <strain evidence="1 2">H4_15</strain>
    </source>
</reference>
<dbReference type="RefSeq" id="WP_147580373.1">
    <property type="nucleotide sequence ID" value="NZ_JAOQJR010000008.1"/>
</dbReference>
<name>A0ABT2SV87_9FIRM</name>
<dbReference type="Proteomes" id="UP001208364">
    <property type="component" value="Unassembled WGS sequence"/>
</dbReference>
<sequence>MIPIHTLSIMRNEFRAYKGLIKERDKLIEEYETPLKSLKNELLEVEEKLSQIKSPGKSDGLGGFVQDSVDKYNHLIAKKDELKNAVDNYIKEYGNDSFEEELEFWNVRIETVEYYLDHMDALDRKFIEDFYYNLTKTQCMDRYNINNVNSLYRKADKILKNLLKKSL</sequence>
<keyword evidence="2" id="KW-1185">Reference proteome</keyword>
<evidence type="ECO:0000313" key="1">
    <source>
        <dbReference type="EMBL" id="MCU6738742.1"/>
    </source>
</evidence>
<protein>
    <submittedName>
        <fullName evidence="1">Uncharacterized protein</fullName>
    </submittedName>
</protein>
<evidence type="ECO:0000313" key="2">
    <source>
        <dbReference type="Proteomes" id="UP001208364"/>
    </source>
</evidence>
<gene>
    <name evidence="1" type="ORF">OCV55_08605</name>
</gene>
<accession>A0ABT2SV87</accession>
<comment type="caution">
    <text evidence="1">The sequence shown here is derived from an EMBL/GenBank/DDBJ whole genome shotgun (WGS) entry which is preliminary data.</text>
</comment>